<evidence type="ECO:0000313" key="2">
    <source>
        <dbReference type="Proteomes" id="UP001194579"/>
    </source>
</evidence>
<organism evidence="1 2">
    <name type="scientific">Pectobacterium parmentieri</name>
    <dbReference type="NCBI Taxonomy" id="1905730"/>
    <lineage>
        <taxon>Bacteria</taxon>
        <taxon>Pseudomonadati</taxon>
        <taxon>Pseudomonadota</taxon>
        <taxon>Gammaproteobacteria</taxon>
        <taxon>Enterobacterales</taxon>
        <taxon>Pectobacteriaceae</taxon>
        <taxon>Pectobacterium</taxon>
    </lineage>
</organism>
<comment type="caution">
    <text evidence="1">The sequence shown here is derived from an EMBL/GenBank/DDBJ whole genome shotgun (WGS) entry which is preliminary data.</text>
</comment>
<dbReference type="RefSeq" id="WP_198339393.1">
    <property type="nucleotide sequence ID" value="NZ_JBBBPJ010000005.1"/>
</dbReference>
<accession>A0ABS0RY26</accession>
<dbReference type="Proteomes" id="UP001194579">
    <property type="component" value="Unassembled WGS sequence"/>
</dbReference>
<name>A0ABS0RY26_PECPM</name>
<protein>
    <submittedName>
        <fullName evidence="1">Uncharacterized protein</fullName>
    </submittedName>
</protein>
<evidence type="ECO:0000313" key="1">
    <source>
        <dbReference type="EMBL" id="MBI0554525.1"/>
    </source>
</evidence>
<gene>
    <name evidence="1" type="ORF">F6Q06_08480</name>
</gene>
<sequence>MSKNNNLTYAQRNFMKALRSGKGYVPRRPTNSTGQALFRRGLVRFEYGYNRWVLTDTGIKDGDA</sequence>
<proteinExistence type="predicted"/>
<dbReference type="EMBL" id="WABS01000013">
    <property type="protein sequence ID" value="MBI0554525.1"/>
    <property type="molecule type" value="Genomic_DNA"/>
</dbReference>
<reference evidence="2" key="1">
    <citation type="submission" date="2023-07" db="EMBL/GenBank/DDBJ databases">
        <title>Identification of Pectobacterium versatile causing blackleg of potato from New York State with a whole genome sequencing approach.</title>
        <authorList>
            <person name="Ma X."/>
            <person name="Swingle B."/>
        </authorList>
    </citation>
    <scope>NUCLEOTIDE SEQUENCE [LARGE SCALE GENOMIC DNA]</scope>
    <source>
        <strain evidence="2">NY1588A</strain>
    </source>
</reference>
<keyword evidence="2" id="KW-1185">Reference proteome</keyword>